<dbReference type="GO" id="GO:0006260">
    <property type="term" value="P:DNA replication"/>
    <property type="evidence" value="ECO:0007669"/>
    <property type="project" value="UniProtKB-KW"/>
</dbReference>
<dbReference type="EMBL" id="CP136896">
    <property type="protein sequence ID" value="WOL13335.1"/>
    <property type="molecule type" value="Genomic_DNA"/>
</dbReference>
<name>A0AAQ3QMC6_9LILI</name>
<gene>
    <name evidence="11" type="ORF">Cni_G22105</name>
</gene>
<dbReference type="GO" id="GO:0003678">
    <property type="term" value="F:DNA helicase activity"/>
    <property type="evidence" value="ECO:0007669"/>
    <property type="project" value="UniProtKB-EC"/>
</dbReference>
<reference evidence="11 12" key="1">
    <citation type="submission" date="2023-10" db="EMBL/GenBank/DDBJ databases">
        <title>Chromosome-scale genome assembly provides insights into flower coloration mechanisms of Canna indica.</title>
        <authorList>
            <person name="Li C."/>
        </authorList>
    </citation>
    <scope>NUCLEOTIDE SEQUENCE [LARGE SCALE GENOMIC DNA]</scope>
    <source>
        <tissue evidence="11">Flower</tissue>
    </source>
</reference>
<evidence type="ECO:0000256" key="1">
    <source>
        <dbReference type="ARBA" id="ARBA00004123"/>
    </source>
</evidence>
<evidence type="ECO:0000313" key="11">
    <source>
        <dbReference type="EMBL" id="WOL13335.1"/>
    </source>
</evidence>
<feature type="region of interest" description="Disordered" evidence="8">
    <location>
        <begin position="105"/>
        <end position="124"/>
    </location>
</feature>
<evidence type="ECO:0000259" key="9">
    <source>
        <dbReference type="Pfam" id="PF17855"/>
    </source>
</evidence>
<keyword evidence="4" id="KW-0235">DNA replication</keyword>
<proteinExistence type="inferred from homology"/>
<keyword evidence="5" id="KW-0378">Hydrolase</keyword>
<feature type="domain" description="Mcm6 C-terminal winged-helix" evidence="10">
    <location>
        <begin position="151"/>
        <end position="230"/>
    </location>
</feature>
<dbReference type="InterPro" id="IPR041562">
    <property type="entry name" value="MCM_lid"/>
</dbReference>
<evidence type="ECO:0000256" key="3">
    <source>
        <dbReference type="ARBA" id="ARBA00012551"/>
    </source>
</evidence>
<feature type="domain" description="MCM AAA-lid" evidence="9">
    <location>
        <begin position="50"/>
        <end position="85"/>
    </location>
</feature>
<evidence type="ECO:0000256" key="7">
    <source>
        <dbReference type="ARBA" id="ARBA00023306"/>
    </source>
</evidence>
<accession>A0AAQ3QMC6</accession>
<sequence>MFLIFPNLIYGILEKYGFKYSPDEVLEPGYISKDSSQNSQEGDSTPGTIVAYRVTVRQLEALIRLSEAIARNHMEKVVSKRPCVESSEIDLSNFLDNEDGAAERIPDQDAEHSAPEENGPALKNGDFYNLFIPNHNDLTNNEQGSDSRHKKKLVITEEHFQEYVTQALVMCLRQHEETTTQGGKNVWQNSQGDYNNTDEVQEEVKCIKAMIERFIQREGHLIVIDDGTRAAQLLLGMAKQDVHPARTEF</sequence>
<evidence type="ECO:0000256" key="8">
    <source>
        <dbReference type="SAM" id="MobiDB-lite"/>
    </source>
</evidence>
<organism evidence="11 12">
    <name type="scientific">Canna indica</name>
    <name type="common">Indian-shot</name>
    <dbReference type="NCBI Taxonomy" id="4628"/>
    <lineage>
        <taxon>Eukaryota</taxon>
        <taxon>Viridiplantae</taxon>
        <taxon>Streptophyta</taxon>
        <taxon>Embryophyta</taxon>
        <taxon>Tracheophyta</taxon>
        <taxon>Spermatophyta</taxon>
        <taxon>Magnoliopsida</taxon>
        <taxon>Liliopsida</taxon>
        <taxon>Zingiberales</taxon>
        <taxon>Cannaceae</taxon>
        <taxon>Canna</taxon>
    </lineage>
</organism>
<evidence type="ECO:0000256" key="6">
    <source>
        <dbReference type="ARBA" id="ARBA00023242"/>
    </source>
</evidence>
<dbReference type="InterPro" id="IPR027417">
    <property type="entry name" value="P-loop_NTPase"/>
</dbReference>
<dbReference type="EC" id="3.6.4.12" evidence="3"/>
<comment type="similarity">
    <text evidence="2">Belongs to the MCM family.</text>
</comment>
<dbReference type="Gene3D" id="1.20.58.870">
    <property type="match status" value="1"/>
</dbReference>
<comment type="subcellular location">
    <subcellularLocation>
        <location evidence="1">Nucleus</location>
    </subcellularLocation>
</comment>
<keyword evidence="7" id="KW-0131">Cell cycle</keyword>
<dbReference type="Proteomes" id="UP001327560">
    <property type="component" value="Chromosome 7"/>
</dbReference>
<keyword evidence="5" id="KW-0067">ATP-binding</keyword>
<dbReference type="InterPro" id="IPR041024">
    <property type="entry name" value="Mcm6_C"/>
</dbReference>
<dbReference type="Pfam" id="PF17855">
    <property type="entry name" value="MCM_lid"/>
    <property type="match status" value="1"/>
</dbReference>
<evidence type="ECO:0000259" key="10">
    <source>
        <dbReference type="Pfam" id="PF18263"/>
    </source>
</evidence>
<evidence type="ECO:0000256" key="5">
    <source>
        <dbReference type="ARBA" id="ARBA00022806"/>
    </source>
</evidence>
<dbReference type="Pfam" id="PF18263">
    <property type="entry name" value="WHD_MCM6"/>
    <property type="match status" value="1"/>
</dbReference>
<keyword evidence="5" id="KW-0347">Helicase</keyword>
<protein>
    <recommendedName>
        <fullName evidence="3">DNA helicase</fullName>
        <ecNumber evidence="3">3.6.4.12</ecNumber>
    </recommendedName>
</protein>
<keyword evidence="5" id="KW-0547">Nucleotide-binding</keyword>
<keyword evidence="6" id="KW-0539">Nucleus</keyword>
<feature type="compositionally biased region" description="Basic and acidic residues" evidence="8">
    <location>
        <begin position="105"/>
        <end position="115"/>
    </location>
</feature>
<dbReference type="GO" id="GO:0005634">
    <property type="term" value="C:nucleus"/>
    <property type="evidence" value="ECO:0007669"/>
    <property type="project" value="UniProtKB-SubCell"/>
</dbReference>
<dbReference type="AlphaFoldDB" id="A0AAQ3QMC6"/>
<evidence type="ECO:0000256" key="4">
    <source>
        <dbReference type="ARBA" id="ARBA00022705"/>
    </source>
</evidence>
<evidence type="ECO:0000313" key="12">
    <source>
        <dbReference type="Proteomes" id="UP001327560"/>
    </source>
</evidence>
<dbReference type="Gene3D" id="3.40.50.300">
    <property type="entry name" value="P-loop containing nucleotide triphosphate hydrolases"/>
    <property type="match status" value="1"/>
</dbReference>
<evidence type="ECO:0000256" key="2">
    <source>
        <dbReference type="ARBA" id="ARBA00008010"/>
    </source>
</evidence>
<keyword evidence="12" id="KW-1185">Reference proteome</keyword>